<evidence type="ECO:0000256" key="2">
    <source>
        <dbReference type="SAM" id="Phobius"/>
    </source>
</evidence>
<reference evidence="3 4" key="2">
    <citation type="journal article" date="2013" name="PLoS ONE">
        <title>INDIGO - INtegrated Data Warehouse of MIcrobial GenOmes with Examples from the Red Sea Extremophiles.</title>
        <authorList>
            <person name="Alam I."/>
            <person name="Antunes A."/>
            <person name="Kamau A.A."/>
            <person name="Ba Alawi W."/>
            <person name="Kalkatawi M."/>
            <person name="Stingl U."/>
            <person name="Bajic V.B."/>
        </authorList>
    </citation>
    <scope>NUCLEOTIDE SEQUENCE [LARGE SCALE GENOMIC DNA]</scope>
    <source>
        <strain evidence="3 4">SSD-17B</strain>
    </source>
</reference>
<keyword evidence="2" id="KW-0812">Transmembrane</keyword>
<keyword evidence="2" id="KW-0472">Membrane</keyword>
<evidence type="ECO:0000313" key="3">
    <source>
        <dbReference type="EMBL" id="ERJ13611.1"/>
    </source>
</evidence>
<dbReference type="AlphaFoldDB" id="U2EG68"/>
<dbReference type="Proteomes" id="UP000005707">
    <property type="component" value="Unassembled WGS sequence"/>
</dbReference>
<reference evidence="3 4" key="1">
    <citation type="journal article" date="2011" name="J. Bacteriol.">
        <title>Genome sequence of Haloplasma contractile, an unusual contractile bacterium from a deep-sea anoxic brine lake.</title>
        <authorList>
            <person name="Antunes A."/>
            <person name="Alam I."/>
            <person name="El Dorry H."/>
            <person name="Siam R."/>
            <person name="Robertson A."/>
            <person name="Bajic V.B."/>
            <person name="Stingl U."/>
        </authorList>
    </citation>
    <scope>NUCLEOTIDE SEQUENCE [LARGE SCALE GENOMIC DNA]</scope>
    <source>
        <strain evidence="3 4">SSD-17B</strain>
    </source>
</reference>
<dbReference type="InterPro" id="IPR003425">
    <property type="entry name" value="CCB3/YggT"/>
</dbReference>
<dbReference type="EMBL" id="AFNU02000001">
    <property type="protein sequence ID" value="ERJ13611.1"/>
    <property type="molecule type" value="Genomic_DNA"/>
</dbReference>
<keyword evidence="2" id="KW-1133">Transmembrane helix</keyword>
<organism evidence="3 4">
    <name type="scientific">Haloplasma contractile SSD-17B</name>
    <dbReference type="NCBI Taxonomy" id="1033810"/>
    <lineage>
        <taxon>Bacteria</taxon>
        <taxon>Bacillati</taxon>
        <taxon>Mycoplasmatota</taxon>
        <taxon>Mollicutes</taxon>
        <taxon>Haloplasmatales</taxon>
        <taxon>Haloplasmataceae</taxon>
        <taxon>Haloplasma</taxon>
    </lineage>
</organism>
<dbReference type="PANTHER" id="PTHR33219">
    <property type="entry name" value="YLMG HOMOLOG PROTEIN 2, CHLOROPLASTIC"/>
    <property type="match status" value="1"/>
</dbReference>
<proteinExistence type="inferred from homology"/>
<dbReference type="Pfam" id="PF02325">
    <property type="entry name" value="CCB3_YggT"/>
    <property type="match status" value="1"/>
</dbReference>
<comment type="similarity">
    <text evidence="1">Belongs to the YggT family.</text>
</comment>
<dbReference type="STRING" id="1033810.HLPCO_000277"/>
<dbReference type="OrthoDB" id="47652at2"/>
<evidence type="ECO:0000313" key="4">
    <source>
        <dbReference type="Proteomes" id="UP000005707"/>
    </source>
</evidence>
<name>U2EG68_9MOLU</name>
<keyword evidence="4" id="KW-1185">Reference proteome</keyword>
<dbReference type="GO" id="GO:0016020">
    <property type="term" value="C:membrane"/>
    <property type="evidence" value="ECO:0007669"/>
    <property type="project" value="InterPro"/>
</dbReference>
<protein>
    <submittedName>
        <fullName evidence="3">Integral membrane protein</fullName>
    </submittedName>
</protein>
<dbReference type="RefSeq" id="WP_008826285.1">
    <property type="nucleotide sequence ID" value="NZ_AFNU02000001.1"/>
</dbReference>
<dbReference type="eggNOG" id="COG0762">
    <property type="taxonomic scope" value="Bacteria"/>
</dbReference>
<sequence length="83" mass="9975">MDTTLILKFLIQIIEIYSYTLLIYALMSWLPDLRQTRIYEFFYNVTHPYLRLFKFARVGMLDLSIIVGFFVLNILSIILRSMM</sequence>
<accession>U2EG68</accession>
<dbReference type="InParanoid" id="U2EG68"/>
<feature type="transmembrane region" description="Helical" evidence="2">
    <location>
        <begin position="6"/>
        <end position="27"/>
    </location>
</feature>
<dbReference type="FunCoup" id="U2EG68">
    <property type="interactions" value="6"/>
</dbReference>
<gene>
    <name evidence="3" type="ORF">HLPCO_000277</name>
</gene>
<comment type="caution">
    <text evidence="3">The sequence shown here is derived from an EMBL/GenBank/DDBJ whole genome shotgun (WGS) entry which is preliminary data.</text>
</comment>
<feature type="transmembrane region" description="Helical" evidence="2">
    <location>
        <begin position="60"/>
        <end position="79"/>
    </location>
</feature>
<dbReference type="PANTHER" id="PTHR33219:SF14">
    <property type="entry name" value="PROTEIN COFACTOR ASSEMBLY OF COMPLEX C SUBUNIT B CCB3, CHLOROPLASTIC-RELATED"/>
    <property type="match status" value="1"/>
</dbReference>
<evidence type="ECO:0000256" key="1">
    <source>
        <dbReference type="ARBA" id="ARBA00010894"/>
    </source>
</evidence>